<reference evidence="3" key="1">
    <citation type="journal article" date="2014" name="Proc. Natl. Acad. Sci. U.S.A.">
        <title>Extensive sampling of basidiomycete genomes demonstrates inadequacy of the white-rot/brown-rot paradigm for wood decay fungi.</title>
        <authorList>
            <person name="Riley R."/>
            <person name="Salamov A.A."/>
            <person name="Brown D.W."/>
            <person name="Nagy L.G."/>
            <person name="Floudas D."/>
            <person name="Held B.W."/>
            <person name="Levasseur A."/>
            <person name="Lombard V."/>
            <person name="Morin E."/>
            <person name="Otillar R."/>
            <person name="Lindquist E.A."/>
            <person name="Sun H."/>
            <person name="LaButti K.M."/>
            <person name="Schmutz J."/>
            <person name="Jabbour D."/>
            <person name="Luo H."/>
            <person name="Baker S.E."/>
            <person name="Pisabarro A.G."/>
            <person name="Walton J.D."/>
            <person name="Blanchette R.A."/>
            <person name="Henrissat B."/>
            <person name="Martin F."/>
            <person name="Cullen D."/>
            <person name="Hibbett D.S."/>
            <person name="Grigoriev I.V."/>
        </authorList>
    </citation>
    <scope>NUCLEOTIDE SEQUENCE [LARGE SCALE GENOMIC DNA]</scope>
    <source>
        <strain evidence="3">MUCL 33604</strain>
    </source>
</reference>
<evidence type="ECO:0000256" key="1">
    <source>
        <dbReference type="SAM" id="MobiDB-lite"/>
    </source>
</evidence>
<proteinExistence type="predicted"/>
<protein>
    <submittedName>
        <fullName evidence="2">Uncharacterized protein</fullName>
    </submittedName>
</protein>
<evidence type="ECO:0000313" key="3">
    <source>
        <dbReference type="Proteomes" id="UP000027265"/>
    </source>
</evidence>
<dbReference type="InParanoid" id="A0A067PSW3"/>
<gene>
    <name evidence="2" type="ORF">JAAARDRAFT_197559</name>
</gene>
<name>A0A067PSW3_9AGAM</name>
<accession>A0A067PSW3</accession>
<dbReference type="Proteomes" id="UP000027265">
    <property type="component" value="Unassembled WGS sequence"/>
</dbReference>
<feature type="region of interest" description="Disordered" evidence="1">
    <location>
        <begin position="1"/>
        <end position="24"/>
    </location>
</feature>
<feature type="compositionally biased region" description="Acidic residues" evidence="1">
    <location>
        <begin position="1"/>
        <end position="13"/>
    </location>
</feature>
<evidence type="ECO:0000313" key="2">
    <source>
        <dbReference type="EMBL" id="KDQ53411.1"/>
    </source>
</evidence>
<dbReference type="AlphaFoldDB" id="A0A067PSW3"/>
<keyword evidence="3" id="KW-1185">Reference proteome</keyword>
<sequence>MEGVEEVDEEDVVSDGAQGIGGGNDMHIDCAVQPGGIELIGFVSEGFEKTLQFMRELCEESKHNSKALRKELLALHGSQNTASKPSQALGWQCKKGSWLKYLQDPWKDEPHQANFMDFVDKVQSKKFYSFPPILEKYLDIDYVIFKLHGQLKYLKVVYSKYVLGNVTQVQRNECLQKNAASGRKNALYHMRLDSAMYCEETEWHYDLLVGMGPGGMSSNKSSDEGHGIIHKYPWRDPKVDNVMWKLDQITQERTKPKVGHRKWCSQQPLWCPNPMNFTVLPREKVFSPL</sequence>
<dbReference type="STRING" id="933084.A0A067PSW3"/>
<dbReference type="EMBL" id="KL197734">
    <property type="protein sequence ID" value="KDQ53411.1"/>
    <property type="molecule type" value="Genomic_DNA"/>
</dbReference>
<dbReference type="HOGENOM" id="CLU_963329_0_0_1"/>
<organism evidence="2 3">
    <name type="scientific">Jaapia argillacea MUCL 33604</name>
    <dbReference type="NCBI Taxonomy" id="933084"/>
    <lineage>
        <taxon>Eukaryota</taxon>
        <taxon>Fungi</taxon>
        <taxon>Dikarya</taxon>
        <taxon>Basidiomycota</taxon>
        <taxon>Agaricomycotina</taxon>
        <taxon>Agaricomycetes</taxon>
        <taxon>Agaricomycetidae</taxon>
        <taxon>Jaapiales</taxon>
        <taxon>Jaapiaceae</taxon>
        <taxon>Jaapia</taxon>
    </lineage>
</organism>